<feature type="transmembrane region" description="Helical" evidence="6">
    <location>
        <begin position="71"/>
        <end position="89"/>
    </location>
</feature>
<protein>
    <submittedName>
        <fullName evidence="7">LPS export ABC transporter permease LptG</fullName>
    </submittedName>
</protein>
<proteinExistence type="predicted"/>
<gene>
    <name evidence="7" type="primary">lptG</name>
    <name evidence="7" type="ORF">G9Q37_08220</name>
</gene>
<dbReference type="AlphaFoldDB" id="A0A6G8IG46"/>
<keyword evidence="8" id="KW-1185">Reference proteome</keyword>
<evidence type="ECO:0000256" key="3">
    <source>
        <dbReference type="ARBA" id="ARBA00022692"/>
    </source>
</evidence>
<feature type="transmembrane region" description="Helical" evidence="6">
    <location>
        <begin position="314"/>
        <end position="335"/>
    </location>
</feature>
<dbReference type="GO" id="GO:0015920">
    <property type="term" value="P:lipopolysaccharide transport"/>
    <property type="evidence" value="ECO:0007669"/>
    <property type="project" value="TreeGrafter"/>
</dbReference>
<evidence type="ECO:0000256" key="5">
    <source>
        <dbReference type="ARBA" id="ARBA00023136"/>
    </source>
</evidence>
<feature type="transmembrane region" description="Helical" evidence="6">
    <location>
        <begin position="347"/>
        <end position="370"/>
    </location>
</feature>
<dbReference type="PANTHER" id="PTHR33529:SF2">
    <property type="entry name" value="LIPOPOLYSACCHARIDE EXPORT SYSTEM PERMEASE PROTEIN LPTG"/>
    <property type="match status" value="1"/>
</dbReference>
<name>A0A6G8IG46_9BURK</name>
<evidence type="ECO:0000313" key="8">
    <source>
        <dbReference type="Proteomes" id="UP000503162"/>
    </source>
</evidence>
<feature type="transmembrane region" description="Helical" evidence="6">
    <location>
        <begin position="288"/>
        <end position="308"/>
    </location>
</feature>
<keyword evidence="5 6" id="KW-0472">Membrane</keyword>
<keyword evidence="3 6" id="KW-0812">Transmembrane</keyword>
<evidence type="ECO:0000256" key="4">
    <source>
        <dbReference type="ARBA" id="ARBA00022989"/>
    </source>
</evidence>
<dbReference type="PANTHER" id="PTHR33529">
    <property type="entry name" value="SLR0882 PROTEIN-RELATED"/>
    <property type="match status" value="1"/>
</dbReference>
<dbReference type="Proteomes" id="UP000503162">
    <property type="component" value="Chromosome"/>
</dbReference>
<dbReference type="NCBIfam" id="TIGR04408">
    <property type="entry name" value="LptG_lptG"/>
    <property type="match status" value="1"/>
</dbReference>
<dbReference type="InterPro" id="IPR005495">
    <property type="entry name" value="LptG/LptF_permease"/>
</dbReference>
<dbReference type="EMBL" id="CP049989">
    <property type="protein sequence ID" value="QIM52123.1"/>
    <property type="molecule type" value="Genomic_DNA"/>
</dbReference>
<feature type="transmembrane region" description="Helical" evidence="6">
    <location>
        <begin position="109"/>
        <end position="132"/>
    </location>
</feature>
<dbReference type="InterPro" id="IPR030923">
    <property type="entry name" value="LptG"/>
</dbReference>
<evidence type="ECO:0000313" key="7">
    <source>
        <dbReference type="EMBL" id="QIM52123.1"/>
    </source>
</evidence>
<evidence type="ECO:0000256" key="1">
    <source>
        <dbReference type="ARBA" id="ARBA00004651"/>
    </source>
</evidence>
<dbReference type="Pfam" id="PF03739">
    <property type="entry name" value="LptF_LptG"/>
    <property type="match status" value="1"/>
</dbReference>
<dbReference type="RefSeq" id="WP_166226726.1">
    <property type="nucleotide sequence ID" value="NZ_CP049989.1"/>
</dbReference>
<accession>A0A6G8IG46</accession>
<comment type="subcellular location">
    <subcellularLocation>
        <location evidence="1">Cell membrane</location>
        <topology evidence="1">Multi-pass membrane protein</topology>
    </subcellularLocation>
</comment>
<dbReference type="KEGG" id="hcz:G9Q37_08220"/>
<keyword evidence="2" id="KW-1003">Cell membrane</keyword>
<reference evidence="7 8" key="1">
    <citation type="submission" date="2020-03" db="EMBL/GenBank/DDBJ databases">
        <title>Hydrogenophaga sp. nov. isolated from cyanobacterial mat.</title>
        <authorList>
            <person name="Thorat V."/>
            <person name="Kirdat K."/>
            <person name="Tiwarekar B."/>
            <person name="Costa E.D."/>
            <person name="Yadav A."/>
        </authorList>
    </citation>
    <scope>NUCLEOTIDE SEQUENCE [LARGE SCALE GENOMIC DNA]</scope>
    <source>
        <strain evidence="7 8">BA0156</strain>
    </source>
</reference>
<dbReference type="GO" id="GO:0055085">
    <property type="term" value="P:transmembrane transport"/>
    <property type="evidence" value="ECO:0007669"/>
    <property type="project" value="InterPro"/>
</dbReference>
<organism evidence="7 8">
    <name type="scientific">Hydrogenophaga crocea</name>
    <dbReference type="NCBI Taxonomy" id="2716225"/>
    <lineage>
        <taxon>Bacteria</taxon>
        <taxon>Pseudomonadati</taxon>
        <taxon>Pseudomonadota</taxon>
        <taxon>Betaproteobacteria</taxon>
        <taxon>Burkholderiales</taxon>
        <taxon>Comamonadaceae</taxon>
        <taxon>Hydrogenophaga</taxon>
    </lineage>
</organism>
<evidence type="ECO:0000256" key="2">
    <source>
        <dbReference type="ARBA" id="ARBA00022475"/>
    </source>
</evidence>
<feature type="transmembrane region" description="Helical" evidence="6">
    <location>
        <begin position="7"/>
        <end position="28"/>
    </location>
</feature>
<keyword evidence="4 6" id="KW-1133">Transmembrane helix</keyword>
<sequence>MKTIRRLIYGEVFAAVFFVLLAFLSLFFFFDLVDELPDVGKKSVLDPARVYSLADALIYVALLVPSRIYELMPIAVLIGSVFVLARLAQGSEYTILRTSGLGPWRALRTLLGLGSIFVLVTFAMGDYVAPFADRVAQLHKARFEGAISLGQTGAWLKERQPYSSFSVNVGSLSAEGGLGNVRIFEFNNQGTLVSTLRAKTGQIEADDSWTLHQVERREFDASGTGAARVARTQHDTFRWPSGINTEMVAVALLKPERMRTTDLFAYIRHLQANGQTAQRHEIEFWRKVFYPLSCLVMVVLALPFAYLHFRSGSITGYVFGGVMIGISFFLLNNVFGYIGNLNQWRPWLAAASPALIYSVVSLGAFGWLVLRR</sequence>
<evidence type="ECO:0000256" key="6">
    <source>
        <dbReference type="SAM" id="Phobius"/>
    </source>
</evidence>
<dbReference type="GO" id="GO:0043190">
    <property type="term" value="C:ATP-binding cassette (ABC) transporter complex"/>
    <property type="evidence" value="ECO:0007669"/>
    <property type="project" value="InterPro"/>
</dbReference>